<proteinExistence type="predicted"/>
<protein>
    <submittedName>
        <fullName evidence="2">Spore germination protein PC</fullName>
    </submittedName>
</protein>
<dbReference type="Proteomes" id="UP000198584">
    <property type="component" value="Unassembled WGS sequence"/>
</dbReference>
<organism evidence="2 3">
    <name type="scientific">Thalassobacillus cyri</name>
    <dbReference type="NCBI Taxonomy" id="571932"/>
    <lineage>
        <taxon>Bacteria</taxon>
        <taxon>Bacillati</taxon>
        <taxon>Bacillota</taxon>
        <taxon>Bacilli</taxon>
        <taxon>Bacillales</taxon>
        <taxon>Bacillaceae</taxon>
        <taxon>Thalassobacillus</taxon>
    </lineage>
</organism>
<dbReference type="OrthoDB" id="2991331at2"/>
<dbReference type="RefSeq" id="WP_093046115.1">
    <property type="nucleotide sequence ID" value="NZ_FNQR01000016.1"/>
</dbReference>
<accession>A0A1H4GM03</accession>
<evidence type="ECO:0000313" key="3">
    <source>
        <dbReference type="Proteomes" id="UP000198584"/>
    </source>
</evidence>
<evidence type="ECO:0000256" key="1">
    <source>
        <dbReference type="SAM" id="Coils"/>
    </source>
</evidence>
<feature type="coiled-coil region" evidence="1">
    <location>
        <begin position="11"/>
        <end position="38"/>
    </location>
</feature>
<evidence type="ECO:0000313" key="2">
    <source>
        <dbReference type="EMBL" id="SEB10030.1"/>
    </source>
</evidence>
<keyword evidence="3" id="KW-1185">Reference proteome</keyword>
<reference evidence="2 3" key="1">
    <citation type="submission" date="2016-10" db="EMBL/GenBank/DDBJ databases">
        <authorList>
            <person name="de Groot N.N."/>
        </authorList>
    </citation>
    <scope>NUCLEOTIDE SEQUENCE [LARGE SCALE GENOMIC DNA]</scope>
    <source>
        <strain evidence="2 3">CCM7597</strain>
    </source>
</reference>
<dbReference type="EMBL" id="FNQR01000016">
    <property type="protein sequence ID" value="SEB10030.1"/>
    <property type="molecule type" value="Genomic_DNA"/>
</dbReference>
<name>A0A1H4GM03_9BACI</name>
<sequence>MNYYGSWQQYMEQMMKQLQAQQQEIKALHQKLETLEQNHSDQPRTVIEKIEYNFDQLKIETLEGTLHIGLTPQELSKIDDASLWGQQQPVPPSAPKPANQQVLEELDHYLMNQGGAIVRSLAANNDVAMDHQKEQSIIQDIRNQLPARIAHHEKQDPKPEPEKIVHLIKSEVEHSIAQFLNQSKGEDA</sequence>
<gene>
    <name evidence="2" type="ORF">SAMN05421743_11690</name>
</gene>
<dbReference type="STRING" id="571932.SAMN05421743_11690"/>
<dbReference type="InterPro" id="IPR019673">
    <property type="entry name" value="Spore_germination_GerPC"/>
</dbReference>
<dbReference type="Pfam" id="PF10737">
    <property type="entry name" value="GerPC"/>
    <property type="match status" value="1"/>
</dbReference>
<keyword evidence="1" id="KW-0175">Coiled coil</keyword>
<dbReference type="AlphaFoldDB" id="A0A1H4GM03"/>